<keyword evidence="5" id="KW-1185">Reference proteome</keyword>
<dbReference type="PROSITE" id="PS00018">
    <property type="entry name" value="EF_HAND_1"/>
    <property type="match status" value="1"/>
</dbReference>
<evidence type="ECO:0000313" key="4">
    <source>
        <dbReference type="Ensembl" id="ENSCSEP00000003361.1"/>
    </source>
</evidence>
<evidence type="ECO:0000256" key="1">
    <source>
        <dbReference type="ARBA" id="ARBA00022723"/>
    </source>
</evidence>
<dbReference type="AlphaFoldDB" id="A0A3P8URM9"/>
<dbReference type="STRING" id="244447.ENSCSEP00000003361"/>
<dbReference type="GO" id="GO:0046914">
    <property type="term" value="F:transition metal ion binding"/>
    <property type="evidence" value="ECO:0007669"/>
    <property type="project" value="InterPro"/>
</dbReference>
<dbReference type="InterPro" id="IPR034325">
    <property type="entry name" value="S-100_dom"/>
</dbReference>
<protein>
    <submittedName>
        <fullName evidence="4">Protein S100-B-like</fullName>
    </submittedName>
</protein>
<dbReference type="PANTHER" id="PTHR11639:SF126">
    <property type="entry name" value="S100 CALCIUM-BINDING PROTEIN W"/>
    <property type="match status" value="1"/>
</dbReference>
<dbReference type="SMART" id="SM00054">
    <property type="entry name" value="EFh"/>
    <property type="match status" value="1"/>
</dbReference>
<dbReference type="InterPro" id="IPR018247">
    <property type="entry name" value="EF_Hand_1_Ca_BS"/>
</dbReference>
<evidence type="ECO:0000259" key="3">
    <source>
        <dbReference type="PROSITE" id="PS50222"/>
    </source>
</evidence>
<dbReference type="GO" id="GO:0005509">
    <property type="term" value="F:calcium ion binding"/>
    <property type="evidence" value="ECO:0007669"/>
    <property type="project" value="InterPro"/>
</dbReference>
<keyword evidence="1" id="KW-0479">Metal-binding</keyword>
<dbReference type="Proteomes" id="UP000265120">
    <property type="component" value="Chromosome 13"/>
</dbReference>
<dbReference type="GeneTree" id="ENSGT01030000234782"/>
<feature type="domain" description="EF-hand" evidence="3">
    <location>
        <begin position="85"/>
        <end position="120"/>
    </location>
</feature>
<dbReference type="PROSITE" id="PS50222">
    <property type="entry name" value="EF_HAND_2"/>
    <property type="match status" value="1"/>
</dbReference>
<dbReference type="Ensembl" id="ENSCSET00000003406.1">
    <property type="protein sequence ID" value="ENSCSEP00000003361.1"/>
    <property type="gene ID" value="ENSCSEG00000002203.1"/>
</dbReference>
<dbReference type="GO" id="GO:0005615">
    <property type="term" value="C:extracellular space"/>
    <property type="evidence" value="ECO:0007669"/>
    <property type="project" value="TreeGrafter"/>
</dbReference>
<dbReference type="GO" id="GO:0048306">
    <property type="term" value="F:calcium-dependent protein binding"/>
    <property type="evidence" value="ECO:0007669"/>
    <property type="project" value="TreeGrafter"/>
</dbReference>
<name>A0A3P8URM9_CYNSE</name>
<dbReference type="InterPro" id="IPR011992">
    <property type="entry name" value="EF-hand-dom_pair"/>
</dbReference>
<dbReference type="InterPro" id="IPR013787">
    <property type="entry name" value="S100_Ca-bd_sub"/>
</dbReference>
<dbReference type="SUPFAM" id="SSF47473">
    <property type="entry name" value="EF-hand"/>
    <property type="match status" value="1"/>
</dbReference>
<dbReference type="InParanoid" id="A0A3P8URM9"/>
<reference evidence="4" key="2">
    <citation type="submission" date="2025-08" db="UniProtKB">
        <authorList>
            <consortium name="Ensembl"/>
        </authorList>
    </citation>
    <scope>IDENTIFICATION</scope>
</reference>
<dbReference type="PANTHER" id="PTHR11639">
    <property type="entry name" value="S100 CALCIUM-BINDING PROTEIN"/>
    <property type="match status" value="1"/>
</dbReference>
<evidence type="ECO:0000313" key="5">
    <source>
        <dbReference type="Proteomes" id="UP000265120"/>
    </source>
</evidence>
<keyword evidence="2" id="KW-0106">Calcium</keyword>
<dbReference type="CDD" id="cd00213">
    <property type="entry name" value="S-100"/>
    <property type="match status" value="1"/>
</dbReference>
<dbReference type="OMA" id="TYMHHAS"/>
<dbReference type="Pfam" id="PF01023">
    <property type="entry name" value="S_100"/>
    <property type="match status" value="1"/>
</dbReference>
<reference evidence="4" key="3">
    <citation type="submission" date="2025-09" db="UniProtKB">
        <authorList>
            <consortium name="Ensembl"/>
        </authorList>
    </citation>
    <scope>IDENTIFICATION</scope>
</reference>
<organism evidence="4 5">
    <name type="scientific">Cynoglossus semilaevis</name>
    <name type="common">Tongue sole</name>
    <dbReference type="NCBI Taxonomy" id="244447"/>
    <lineage>
        <taxon>Eukaryota</taxon>
        <taxon>Metazoa</taxon>
        <taxon>Chordata</taxon>
        <taxon>Craniata</taxon>
        <taxon>Vertebrata</taxon>
        <taxon>Euteleostomi</taxon>
        <taxon>Actinopterygii</taxon>
        <taxon>Neopterygii</taxon>
        <taxon>Teleostei</taxon>
        <taxon>Neoteleostei</taxon>
        <taxon>Acanthomorphata</taxon>
        <taxon>Carangaria</taxon>
        <taxon>Pleuronectiformes</taxon>
        <taxon>Pleuronectoidei</taxon>
        <taxon>Cynoglossidae</taxon>
        <taxon>Cynoglossinae</taxon>
        <taxon>Cynoglossus</taxon>
    </lineage>
</organism>
<dbReference type="Gene3D" id="1.10.238.10">
    <property type="entry name" value="EF-hand"/>
    <property type="match status" value="1"/>
</dbReference>
<evidence type="ECO:0000256" key="2">
    <source>
        <dbReference type="ARBA" id="ARBA00022837"/>
    </source>
</evidence>
<dbReference type="InterPro" id="IPR002048">
    <property type="entry name" value="EF_hand_dom"/>
</dbReference>
<dbReference type="GO" id="GO:0048471">
    <property type="term" value="C:perinuclear region of cytoplasm"/>
    <property type="evidence" value="ECO:0007669"/>
    <property type="project" value="TreeGrafter"/>
</dbReference>
<accession>A0A3P8URM9</accession>
<sequence>MSLLQKVTLSAFFVHTFSFCFSLNSPETFFLLAAAMARLDKVIIDLVDTYMHHASQQGDKRKMTMTELKNILENEISNPDLKEVITPGSIEQATKVLDKDGDGEINFREFCRCVSLVAKDYYQSKKGKGGKKKGKD</sequence>
<proteinExistence type="predicted"/>
<reference evidence="4 5" key="1">
    <citation type="journal article" date="2014" name="Nat. Genet.">
        <title>Whole-genome sequence of a flatfish provides insights into ZW sex chromosome evolution and adaptation to a benthic lifestyle.</title>
        <authorList>
            <person name="Chen S."/>
            <person name="Zhang G."/>
            <person name="Shao C."/>
            <person name="Huang Q."/>
            <person name="Liu G."/>
            <person name="Zhang P."/>
            <person name="Song W."/>
            <person name="An N."/>
            <person name="Chalopin D."/>
            <person name="Volff J.N."/>
            <person name="Hong Y."/>
            <person name="Li Q."/>
            <person name="Sha Z."/>
            <person name="Zhou H."/>
            <person name="Xie M."/>
            <person name="Yu Q."/>
            <person name="Liu Y."/>
            <person name="Xiang H."/>
            <person name="Wang N."/>
            <person name="Wu K."/>
            <person name="Yang C."/>
            <person name="Zhou Q."/>
            <person name="Liao X."/>
            <person name="Yang L."/>
            <person name="Hu Q."/>
            <person name="Zhang J."/>
            <person name="Meng L."/>
            <person name="Jin L."/>
            <person name="Tian Y."/>
            <person name="Lian J."/>
            <person name="Yang J."/>
            <person name="Miao G."/>
            <person name="Liu S."/>
            <person name="Liang Z."/>
            <person name="Yan F."/>
            <person name="Li Y."/>
            <person name="Sun B."/>
            <person name="Zhang H."/>
            <person name="Zhang J."/>
            <person name="Zhu Y."/>
            <person name="Du M."/>
            <person name="Zhao Y."/>
            <person name="Schartl M."/>
            <person name="Tang Q."/>
            <person name="Wang J."/>
        </authorList>
    </citation>
    <scope>NUCLEOTIDE SEQUENCE</scope>
</reference>